<dbReference type="EMBL" id="FNKD01000001">
    <property type="protein sequence ID" value="SDQ06728.1"/>
    <property type="molecule type" value="Genomic_DNA"/>
</dbReference>
<dbReference type="RefSeq" id="WP_092491130.1">
    <property type="nucleotide sequence ID" value="NZ_FNKD01000001.1"/>
</dbReference>
<organism evidence="1 2">
    <name type="scientific">Virgibacillus salinus</name>
    <dbReference type="NCBI Taxonomy" id="553311"/>
    <lineage>
        <taxon>Bacteria</taxon>
        <taxon>Bacillati</taxon>
        <taxon>Bacillota</taxon>
        <taxon>Bacilli</taxon>
        <taxon>Bacillales</taxon>
        <taxon>Bacillaceae</taxon>
        <taxon>Virgibacillus</taxon>
    </lineage>
</organism>
<dbReference type="Proteomes" id="UP000199444">
    <property type="component" value="Unassembled WGS sequence"/>
</dbReference>
<proteinExistence type="predicted"/>
<evidence type="ECO:0000313" key="1">
    <source>
        <dbReference type="EMBL" id="SDQ06728.1"/>
    </source>
</evidence>
<reference evidence="1 2" key="1">
    <citation type="submission" date="2016-10" db="EMBL/GenBank/DDBJ databases">
        <authorList>
            <person name="de Groot N.N."/>
        </authorList>
    </citation>
    <scope>NUCLEOTIDE SEQUENCE [LARGE SCALE GENOMIC DNA]</scope>
    <source>
        <strain evidence="1 2">CGMCC 1.10449</strain>
    </source>
</reference>
<dbReference type="AlphaFoldDB" id="A0A1H0XUX7"/>
<sequence length="62" mass="7033">MEKYICNECGGEFSKNQLDSELLVDGESFCKGCASSLMEAGRDFVDPNHNFDSYEDWDKNGR</sequence>
<gene>
    <name evidence="1" type="ORF">SAMN05216231_0228</name>
</gene>
<keyword evidence="2" id="KW-1185">Reference proteome</keyword>
<evidence type="ECO:0000313" key="2">
    <source>
        <dbReference type="Proteomes" id="UP000199444"/>
    </source>
</evidence>
<accession>A0A1H0XUX7</accession>
<name>A0A1H0XUX7_9BACI</name>
<protein>
    <submittedName>
        <fullName evidence="1">Uncharacterized protein</fullName>
    </submittedName>
</protein>